<reference evidence="2 3" key="1">
    <citation type="submission" date="2020-04" db="EMBL/GenBank/DDBJ databases">
        <authorList>
            <person name="Hitch T.C.A."/>
            <person name="Wylensek D."/>
            <person name="Clavel T."/>
        </authorList>
    </citation>
    <scope>NUCLEOTIDE SEQUENCE [LARGE SCALE GENOMIC DNA]</scope>
    <source>
        <strain evidence="2 3">105184</strain>
    </source>
</reference>
<keyword evidence="1" id="KW-0812">Transmembrane</keyword>
<name>A0A7X9Y0N4_9ACTN</name>
<evidence type="ECO:0000313" key="2">
    <source>
        <dbReference type="EMBL" id="NMF26293.1"/>
    </source>
</evidence>
<evidence type="ECO:0000313" key="3">
    <source>
        <dbReference type="Proteomes" id="UP000565613"/>
    </source>
</evidence>
<dbReference type="RefSeq" id="WP_170104332.1">
    <property type="nucleotide sequence ID" value="NZ_JABAGR010000006.1"/>
</dbReference>
<comment type="caution">
    <text evidence="2">The sequence shown here is derived from an EMBL/GenBank/DDBJ whole genome shotgun (WGS) entry which is preliminary data.</text>
</comment>
<dbReference type="EMBL" id="JABAGR010000006">
    <property type="protein sequence ID" value="NMF26293.1"/>
    <property type="molecule type" value="Genomic_DNA"/>
</dbReference>
<evidence type="ECO:0000256" key="1">
    <source>
        <dbReference type="SAM" id="Phobius"/>
    </source>
</evidence>
<gene>
    <name evidence="2" type="ORF">HF885_07595</name>
</gene>
<keyword evidence="1" id="KW-1133">Transmembrane helix</keyword>
<protein>
    <recommendedName>
        <fullName evidence="4">TadE-like protein</fullName>
    </recommendedName>
</protein>
<organism evidence="2 3">
    <name type="scientific">Parafannyhessea umbonata</name>
    <dbReference type="NCBI Taxonomy" id="604330"/>
    <lineage>
        <taxon>Bacteria</taxon>
        <taxon>Bacillati</taxon>
        <taxon>Actinomycetota</taxon>
        <taxon>Coriobacteriia</taxon>
        <taxon>Coriobacteriales</taxon>
        <taxon>Atopobiaceae</taxon>
        <taxon>Parafannyhessea</taxon>
    </lineage>
</organism>
<sequence length="157" mass="16611">MRGCGEARESGQMTVELAAMLPVIIVVALIVYNLAKYAEVCSTFDRVSLDAAVSHGVSPSGSQSRGAAVSEIEGVIRKALNSRACDVTVSASDAASAVEKDGLTFPLTPLLTTYRCTLTFHPWPTTVSVAGVGYSAPLSLRHERTITVDRFRPGVVI</sequence>
<evidence type="ECO:0008006" key="4">
    <source>
        <dbReference type="Google" id="ProtNLM"/>
    </source>
</evidence>
<dbReference type="Proteomes" id="UP000565613">
    <property type="component" value="Unassembled WGS sequence"/>
</dbReference>
<feature type="transmembrane region" description="Helical" evidence="1">
    <location>
        <begin position="17"/>
        <end position="35"/>
    </location>
</feature>
<proteinExistence type="predicted"/>
<accession>A0A7X9Y0N4</accession>
<keyword evidence="1" id="KW-0472">Membrane</keyword>
<dbReference type="AlphaFoldDB" id="A0A7X9Y0N4"/>